<accession>A0A646KSY7</accession>
<proteinExistence type="predicted"/>
<dbReference type="EMBL" id="VCLA01000201">
    <property type="protein sequence ID" value="MQT05439.1"/>
    <property type="molecule type" value="Genomic_DNA"/>
</dbReference>
<sequence length="189" mass="20815">MRRLKPYMVGYQEFAALYGVEPGMVSQWMSPSRRVLDPATATVVSGVRYWPLGYAVRFGTTTARVRRVDAGVRARLKSEQGDGWEADLDDELPPIVGQQEIIQVFRLPSQASLATAISTGRFPAGDWLLSGSMLWLLDTVLDAVPDLRATARSLPWDVDEDVVAALREGRYEGPGATVLTRGRHAKKGL</sequence>
<evidence type="ECO:0000313" key="2">
    <source>
        <dbReference type="Proteomes" id="UP000419138"/>
    </source>
</evidence>
<dbReference type="OrthoDB" id="4275637at2"/>
<evidence type="ECO:0000313" key="1">
    <source>
        <dbReference type="EMBL" id="MQT05439.1"/>
    </source>
</evidence>
<reference evidence="1 2" key="1">
    <citation type="submission" date="2019-05" db="EMBL/GenBank/DDBJ databases">
        <title>Comparative genomics and metabolomics analyses of clavulanic acid producing Streptomyces species provides insight into specialized metabolism and evolution of beta-lactam biosynthetic gene clusters.</title>
        <authorList>
            <person name="Moore M.A."/>
            <person name="Cruz-Morales P."/>
            <person name="Barona Gomez F."/>
            <person name="Kapil T."/>
        </authorList>
    </citation>
    <scope>NUCLEOTIDE SEQUENCE [LARGE SCALE GENOMIC DNA]</scope>
    <source>
        <strain evidence="1 2">NRRL 5741</strain>
    </source>
</reference>
<dbReference type="RefSeq" id="WP_153526861.1">
    <property type="nucleotide sequence ID" value="NZ_JBEPDZ010000027.1"/>
</dbReference>
<organism evidence="1 2">
    <name type="scientific">Streptomyces jumonjinensis</name>
    <dbReference type="NCBI Taxonomy" id="1945"/>
    <lineage>
        <taxon>Bacteria</taxon>
        <taxon>Bacillati</taxon>
        <taxon>Actinomycetota</taxon>
        <taxon>Actinomycetes</taxon>
        <taxon>Kitasatosporales</taxon>
        <taxon>Streptomycetaceae</taxon>
        <taxon>Streptomyces</taxon>
    </lineage>
</organism>
<name>A0A646KSY7_STRJU</name>
<gene>
    <name evidence="1" type="ORF">FF041_36710</name>
</gene>
<dbReference type="AlphaFoldDB" id="A0A646KSY7"/>
<dbReference type="Proteomes" id="UP000419138">
    <property type="component" value="Unassembled WGS sequence"/>
</dbReference>
<keyword evidence="2" id="KW-1185">Reference proteome</keyword>
<protein>
    <submittedName>
        <fullName evidence="1">Uncharacterized protein</fullName>
    </submittedName>
</protein>
<comment type="caution">
    <text evidence="1">The sequence shown here is derived from an EMBL/GenBank/DDBJ whole genome shotgun (WGS) entry which is preliminary data.</text>
</comment>